<dbReference type="EMBL" id="DSOK01000033">
    <property type="protein sequence ID" value="HEN14060.1"/>
    <property type="molecule type" value="Genomic_DNA"/>
</dbReference>
<dbReference type="Gene3D" id="1.10.10.10">
    <property type="entry name" value="Winged helix-like DNA-binding domain superfamily/Winged helix DNA-binding domain"/>
    <property type="match status" value="1"/>
</dbReference>
<dbReference type="SUPFAM" id="SSF88659">
    <property type="entry name" value="Sigma3 and sigma4 domains of RNA polymerase sigma factors"/>
    <property type="match status" value="1"/>
</dbReference>
<keyword evidence="3" id="KW-0731">Sigma factor</keyword>
<dbReference type="PANTHER" id="PTHR43133:SF8">
    <property type="entry name" value="RNA POLYMERASE SIGMA FACTOR HI_1459-RELATED"/>
    <property type="match status" value="1"/>
</dbReference>
<evidence type="ECO:0000259" key="6">
    <source>
        <dbReference type="Pfam" id="PF04542"/>
    </source>
</evidence>
<evidence type="ECO:0000256" key="2">
    <source>
        <dbReference type="ARBA" id="ARBA00023015"/>
    </source>
</evidence>
<comment type="similarity">
    <text evidence="1">Belongs to the sigma-70 factor family. ECF subfamily.</text>
</comment>
<dbReference type="InterPro" id="IPR036388">
    <property type="entry name" value="WH-like_DNA-bd_sf"/>
</dbReference>
<keyword evidence="5" id="KW-0804">Transcription</keyword>
<reference evidence="7" key="1">
    <citation type="journal article" date="2020" name="mSystems">
        <title>Genome- and Community-Level Interaction Insights into Carbon Utilization and Element Cycling Functions of Hydrothermarchaeota in Hydrothermal Sediment.</title>
        <authorList>
            <person name="Zhou Z."/>
            <person name="Liu Y."/>
            <person name="Xu W."/>
            <person name="Pan J."/>
            <person name="Luo Z.H."/>
            <person name="Li M."/>
        </authorList>
    </citation>
    <scope>NUCLEOTIDE SEQUENCE [LARGE SCALE GENOMIC DNA]</scope>
    <source>
        <strain evidence="7">SpSt-339</strain>
    </source>
</reference>
<proteinExistence type="inferred from homology"/>
<evidence type="ECO:0000256" key="5">
    <source>
        <dbReference type="ARBA" id="ARBA00023163"/>
    </source>
</evidence>
<feature type="domain" description="RNA polymerase sigma-70 region 2" evidence="6">
    <location>
        <begin position="16"/>
        <end position="84"/>
    </location>
</feature>
<gene>
    <name evidence="7" type="ORF">ENQ76_01140</name>
</gene>
<dbReference type="AlphaFoldDB" id="A0A7C2JXJ5"/>
<keyword evidence="4" id="KW-0238">DNA-binding</keyword>
<evidence type="ECO:0000256" key="1">
    <source>
        <dbReference type="ARBA" id="ARBA00010641"/>
    </source>
</evidence>
<comment type="caution">
    <text evidence="7">The sequence shown here is derived from an EMBL/GenBank/DDBJ whole genome shotgun (WGS) entry which is preliminary data.</text>
</comment>
<dbReference type="Pfam" id="PF04542">
    <property type="entry name" value="Sigma70_r2"/>
    <property type="match status" value="1"/>
</dbReference>
<keyword evidence="2" id="KW-0805">Transcription regulation</keyword>
<dbReference type="NCBIfam" id="TIGR02937">
    <property type="entry name" value="sigma70-ECF"/>
    <property type="match status" value="1"/>
</dbReference>
<evidence type="ECO:0000256" key="4">
    <source>
        <dbReference type="ARBA" id="ARBA00023125"/>
    </source>
</evidence>
<dbReference type="SUPFAM" id="SSF88946">
    <property type="entry name" value="Sigma2 domain of RNA polymerase sigma factors"/>
    <property type="match status" value="1"/>
</dbReference>
<dbReference type="GO" id="GO:0016987">
    <property type="term" value="F:sigma factor activity"/>
    <property type="evidence" value="ECO:0007669"/>
    <property type="project" value="UniProtKB-KW"/>
</dbReference>
<dbReference type="PANTHER" id="PTHR43133">
    <property type="entry name" value="RNA POLYMERASE ECF-TYPE SIGMA FACTO"/>
    <property type="match status" value="1"/>
</dbReference>
<dbReference type="InterPro" id="IPR014284">
    <property type="entry name" value="RNA_pol_sigma-70_dom"/>
</dbReference>
<evidence type="ECO:0000256" key="3">
    <source>
        <dbReference type="ARBA" id="ARBA00023082"/>
    </source>
</evidence>
<dbReference type="InterPro" id="IPR013324">
    <property type="entry name" value="RNA_pol_sigma_r3/r4-like"/>
</dbReference>
<organism evidence="7">
    <name type="scientific">Schlesneria paludicola</name>
    <dbReference type="NCBI Taxonomy" id="360056"/>
    <lineage>
        <taxon>Bacteria</taxon>
        <taxon>Pseudomonadati</taxon>
        <taxon>Planctomycetota</taxon>
        <taxon>Planctomycetia</taxon>
        <taxon>Planctomycetales</taxon>
        <taxon>Planctomycetaceae</taxon>
        <taxon>Schlesneria</taxon>
    </lineage>
</organism>
<evidence type="ECO:0000313" key="7">
    <source>
        <dbReference type="EMBL" id="HEN14060.1"/>
    </source>
</evidence>
<dbReference type="InterPro" id="IPR007627">
    <property type="entry name" value="RNA_pol_sigma70_r2"/>
</dbReference>
<dbReference type="InterPro" id="IPR013325">
    <property type="entry name" value="RNA_pol_sigma_r2"/>
</dbReference>
<protein>
    <submittedName>
        <fullName evidence="7">Sigma-70 family RNA polymerase sigma factor</fullName>
    </submittedName>
</protein>
<name>A0A7C2JXJ5_9PLAN</name>
<dbReference type="Gene3D" id="1.10.1740.10">
    <property type="match status" value="1"/>
</dbReference>
<dbReference type="GO" id="GO:0006352">
    <property type="term" value="P:DNA-templated transcription initiation"/>
    <property type="evidence" value="ECO:0007669"/>
    <property type="project" value="InterPro"/>
</dbReference>
<accession>A0A7C2JXJ5</accession>
<dbReference type="InterPro" id="IPR039425">
    <property type="entry name" value="RNA_pol_sigma-70-like"/>
</dbReference>
<dbReference type="GO" id="GO:0003677">
    <property type="term" value="F:DNA binding"/>
    <property type="evidence" value="ECO:0007669"/>
    <property type="project" value="UniProtKB-KW"/>
</dbReference>
<sequence>MACGLQRGDRMAWALLFEHNSDRVWRYVARLVGRDAAAVADIVQETFLAAARSARSFDGTRGTIVQWLLGIAHRQAAQHRRRRGVVSDGLPMEQHATAALGDPVALLEQRETAEAVRQALAELSAEHAVLLVGKYLDDQTVDELVQEHGGTTEAIRSKLARARREFRSVYDRLTRDAAPSLAERPLKGSSSP</sequence>